<dbReference type="InterPro" id="IPR013780">
    <property type="entry name" value="Glyco_hydro_b"/>
</dbReference>
<sequence length="541" mass="61113">MSKQQPSWLKEAVFYQIYPQSFYDSNGDGMGDIAGIMQKLDYIKSIGCNAVWLGPVFVSPFHDGGYDIADHRRVDPRYGTNDDLVRLFAAAHERGMRIVLDLVAGHTSVEHPWFRRSMRAGRNEYTDRYLWIEPVWREKPAHLAAVSGYAERNGAYVANFFWCQPALNYGYADPDPANPWEKPLDHPACQATLRELRGTMEFWLQLGADGFRVDMAQSLVRGHDEARRISALQTLWRGIRRWLDRDYPEALLMAEWSYPKHAIAAGFHVDFMIHFETVAYNSLFRNHRPELISALPRGNTYFDRNANGDIRLFADIFLEHYNATRGRGYISVPTGNHDVPPRLAEDRSPDELKCALLFLLMLPGIPFIYYGDEIGMRYIHGLASKEGGYERTGVRTPMQWDATKNAGFSTADPARLYLPVEADPEDRTVEAAQRDPGSVLHFVRHLITLRKGHGALGADGDFRLIYAEKGGYPFVFERAAGGERFWIAVNPSGTPRSADWKNDAASARPLVRGRAALTLDNGTARVELPGGGFGLWKIEGK</sequence>
<dbReference type="GO" id="GO:0004556">
    <property type="term" value="F:alpha-amylase activity"/>
    <property type="evidence" value="ECO:0007669"/>
    <property type="project" value="TreeGrafter"/>
</dbReference>
<dbReference type="Gene3D" id="2.60.40.1180">
    <property type="entry name" value="Golgi alpha-mannosidase II"/>
    <property type="match status" value="1"/>
</dbReference>
<reference evidence="3 4" key="1">
    <citation type="submission" date="2016-01" db="EMBL/GenBank/DDBJ databases">
        <title>High potential of lignocellulose degradation of a new Verrucomicrobia species.</title>
        <authorList>
            <person name="Wang Y."/>
            <person name="Shi Y."/>
            <person name="Qiu Z."/>
            <person name="Liu S."/>
            <person name="Yang H."/>
        </authorList>
    </citation>
    <scope>NUCLEOTIDE SEQUENCE [LARGE SCALE GENOMIC DNA]</scope>
    <source>
        <strain evidence="3 4">TSB47</strain>
    </source>
</reference>
<dbReference type="GO" id="GO:0009313">
    <property type="term" value="P:oligosaccharide catabolic process"/>
    <property type="evidence" value="ECO:0007669"/>
    <property type="project" value="TreeGrafter"/>
</dbReference>
<dbReference type="SUPFAM" id="SSF51445">
    <property type="entry name" value="(Trans)glycosidases"/>
    <property type="match status" value="1"/>
</dbReference>
<dbReference type="Proteomes" id="UP000078486">
    <property type="component" value="Unassembled WGS sequence"/>
</dbReference>
<dbReference type="OrthoDB" id="9805159at2"/>
<dbReference type="SMART" id="SM00642">
    <property type="entry name" value="Aamy"/>
    <property type="match status" value="1"/>
</dbReference>
<dbReference type="InterPro" id="IPR017853">
    <property type="entry name" value="GH"/>
</dbReference>
<dbReference type="PANTHER" id="PTHR10357">
    <property type="entry name" value="ALPHA-AMYLASE FAMILY MEMBER"/>
    <property type="match status" value="1"/>
</dbReference>
<proteinExistence type="inferred from homology"/>
<dbReference type="RefSeq" id="WP_068769510.1">
    <property type="nucleotide sequence ID" value="NZ_CP109796.1"/>
</dbReference>
<dbReference type="EMBL" id="LRRQ01000054">
    <property type="protein sequence ID" value="OAM90580.1"/>
    <property type="molecule type" value="Genomic_DNA"/>
</dbReference>
<comment type="caution">
    <text evidence="3">The sequence shown here is derived from an EMBL/GenBank/DDBJ whole genome shotgun (WGS) entry which is preliminary data.</text>
</comment>
<protein>
    <recommendedName>
        <fullName evidence="2">Glycosyl hydrolase family 13 catalytic domain-containing protein</fullName>
    </recommendedName>
</protein>
<accession>A0A178IL15</accession>
<dbReference type="STRING" id="1184151.AW736_07250"/>
<evidence type="ECO:0000256" key="1">
    <source>
        <dbReference type="ARBA" id="ARBA00008061"/>
    </source>
</evidence>
<dbReference type="InterPro" id="IPR045857">
    <property type="entry name" value="O16G_dom_2"/>
</dbReference>
<keyword evidence="4" id="KW-1185">Reference proteome</keyword>
<dbReference type="Gene3D" id="3.90.400.10">
    <property type="entry name" value="Oligo-1,6-glucosidase, Domain 2"/>
    <property type="match status" value="1"/>
</dbReference>
<feature type="domain" description="Glycosyl hydrolase family 13 catalytic" evidence="2">
    <location>
        <begin position="16"/>
        <end position="415"/>
    </location>
</feature>
<dbReference type="Gene3D" id="3.20.20.80">
    <property type="entry name" value="Glycosidases"/>
    <property type="match status" value="1"/>
</dbReference>
<dbReference type="Pfam" id="PF00128">
    <property type="entry name" value="Alpha-amylase"/>
    <property type="match status" value="1"/>
</dbReference>
<gene>
    <name evidence="3" type="ORF">AW736_07250</name>
</gene>
<evidence type="ECO:0000259" key="2">
    <source>
        <dbReference type="SMART" id="SM00642"/>
    </source>
</evidence>
<organism evidence="3 4">
    <name type="scientific">Termitidicoccus mucosus</name>
    <dbReference type="NCBI Taxonomy" id="1184151"/>
    <lineage>
        <taxon>Bacteria</taxon>
        <taxon>Pseudomonadati</taxon>
        <taxon>Verrucomicrobiota</taxon>
        <taxon>Opitutia</taxon>
        <taxon>Opitutales</taxon>
        <taxon>Opitutaceae</taxon>
        <taxon>Termitidicoccus</taxon>
    </lineage>
</organism>
<dbReference type="PANTHER" id="PTHR10357:SF179">
    <property type="entry name" value="NEUTRAL AND BASIC AMINO ACID TRANSPORT PROTEIN RBAT"/>
    <property type="match status" value="1"/>
</dbReference>
<comment type="similarity">
    <text evidence="1">Belongs to the glycosyl hydrolase 13 family.</text>
</comment>
<dbReference type="AlphaFoldDB" id="A0A178IL15"/>
<evidence type="ECO:0000313" key="3">
    <source>
        <dbReference type="EMBL" id="OAM90580.1"/>
    </source>
</evidence>
<dbReference type="InterPro" id="IPR006047">
    <property type="entry name" value="GH13_cat_dom"/>
</dbReference>
<name>A0A178IL15_9BACT</name>
<dbReference type="SUPFAM" id="SSF51011">
    <property type="entry name" value="Glycosyl hydrolase domain"/>
    <property type="match status" value="1"/>
</dbReference>
<evidence type="ECO:0000313" key="4">
    <source>
        <dbReference type="Proteomes" id="UP000078486"/>
    </source>
</evidence>